<dbReference type="OrthoDB" id="9151455at2"/>
<dbReference type="EMBL" id="CP001013">
    <property type="protein sequence ID" value="ACB34866.1"/>
    <property type="molecule type" value="Genomic_DNA"/>
</dbReference>
<dbReference type="RefSeq" id="WP_012347622.1">
    <property type="nucleotide sequence ID" value="NC_010524.1"/>
</dbReference>
<name>B1Y7B1_LEPCP</name>
<protein>
    <submittedName>
        <fullName evidence="1">Uncharacterized protein</fullName>
    </submittedName>
</protein>
<dbReference type="HOGENOM" id="CLU_989699_0_0_4"/>
<gene>
    <name evidence="1" type="ordered locus">Lcho_2601</name>
</gene>
<sequence>MLDSLTRLLRRRPSPDTDSRLMEDWARQRGETIKRVRDGSGCVLEFRSQGLPARLEWGPAQRDYIHHRELRVRVELALPEALEMLVMSRALAERLETQAYDQLTRDQQTEIDASMPEEARWLAMFDPVALAAPAAFGDAFLVMAASPPHARRWVEGELAGRLIRARERWLSADAPLVLMTLRGRLYLRTEARALDDKLLEGVRQLIDAAADSALRVVSRAGLRPVEVGLAGLTQTRQPGVEGVPQASLVADPGVSAEELSVDADDELMTNFSIGIPTDHKL</sequence>
<reference evidence="1 2" key="1">
    <citation type="submission" date="2008-03" db="EMBL/GenBank/DDBJ databases">
        <title>Complete sequence of Leptothrix cholodnii SP-6.</title>
        <authorList>
            <consortium name="US DOE Joint Genome Institute"/>
            <person name="Copeland A."/>
            <person name="Lucas S."/>
            <person name="Lapidus A."/>
            <person name="Glavina del Rio T."/>
            <person name="Dalin E."/>
            <person name="Tice H."/>
            <person name="Bruce D."/>
            <person name="Goodwin L."/>
            <person name="Pitluck S."/>
            <person name="Chertkov O."/>
            <person name="Brettin T."/>
            <person name="Detter J.C."/>
            <person name="Han C."/>
            <person name="Kuske C.R."/>
            <person name="Schmutz J."/>
            <person name="Larimer F."/>
            <person name="Land M."/>
            <person name="Hauser L."/>
            <person name="Kyrpides N."/>
            <person name="Lykidis A."/>
            <person name="Emerson D."/>
            <person name="Richardson P."/>
        </authorList>
    </citation>
    <scope>NUCLEOTIDE SEQUENCE [LARGE SCALE GENOMIC DNA]</scope>
    <source>
        <strain evidence="2">ATCC 51168 / LMG 8142 / SP-6</strain>
    </source>
</reference>
<dbReference type="eggNOG" id="ENOG50336DT">
    <property type="taxonomic scope" value="Bacteria"/>
</dbReference>
<dbReference type="KEGG" id="lch:Lcho_2601"/>
<dbReference type="AlphaFoldDB" id="B1Y7B1"/>
<proteinExistence type="predicted"/>
<accession>B1Y7B1</accession>
<keyword evidence="2" id="KW-1185">Reference proteome</keyword>
<evidence type="ECO:0000313" key="1">
    <source>
        <dbReference type="EMBL" id="ACB34866.1"/>
    </source>
</evidence>
<dbReference type="Proteomes" id="UP000001693">
    <property type="component" value="Chromosome"/>
</dbReference>
<organism evidence="1 2">
    <name type="scientific">Leptothrix cholodnii (strain ATCC 51168 / LMG 8142 / SP-6)</name>
    <name type="common">Leptothrix discophora (strain SP-6)</name>
    <dbReference type="NCBI Taxonomy" id="395495"/>
    <lineage>
        <taxon>Bacteria</taxon>
        <taxon>Pseudomonadati</taxon>
        <taxon>Pseudomonadota</taxon>
        <taxon>Betaproteobacteria</taxon>
        <taxon>Burkholderiales</taxon>
        <taxon>Sphaerotilaceae</taxon>
        <taxon>Leptothrix</taxon>
    </lineage>
</organism>
<evidence type="ECO:0000313" key="2">
    <source>
        <dbReference type="Proteomes" id="UP000001693"/>
    </source>
</evidence>